<name>A0A9N9DRV5_9GLOM</name>
<evidence type="ECO:0000313" key="2">
    <source>
        <dbReference type="Proteomes" id="UP000789759"/>
    </source>
</evidence>
<dbReference type="AlphaFoldDB" id="A0A9N9DRV5"/>
<organism evidence="1 2">
    <name type="scientific">Cetraspora pellucida</name>
    <dbReference type="NCBI Taxonomy" id="1433469"/>
    <lineage>
        <taxon>Eukaryota</taxon>
        <taxon>Fungi</taxon>
        <taxon>Fungi incertae sedis</taxon>
        <taxon>Mucoromycota</taxon>
        <taxon>Glomeromycotina</taxon>
        <taxon>Glomeromycetes</taxon>
        <taxon>Diversisporales</taxon>
        <taxon>Gigasporaceae</taxon>
        <taxon>Cetraspora</taxon>
    </lineage>
</organism>
<dbReference type="OrthoDB" id="10383045at2759"/>
<dbReference type="EMBL" id="CAJVQA010006792">
    <property type="protein sequence ID" value="CAG8646562.1"/>
    <property type="molecule type" value="Genomic_DNA"/>
</dbReference>
<keyword evidence="2" id="KW-1185">Reference proteome</keyword>
<proteinExistence type="predicted"/>
<gene>
    <name evidence="1" type="ORF">CPELLU_LOCUS9121</name>
</gene>
<accession>A0A9N9DRV5</accession>
<sequence length="147" mass="17143">MTAQKQHDIWKFFPFIDETQTTRQCSVCLKTYCEPLKQSTAKTHFFINHPEIWQRVKSRPKRKEKEIIYSDETTTTTNTIPPTIEGPSFSDLSKIGENQNMMVMDDPEQQSLFAKARVETVSSELIFEYNDIKINIKGGRSRINILH</sequence>
<comment type="caution">
    <text evidence="1">The sequence shown here is derived from an EMBL/GenBank/DDBJ whole genome shotgun (WGS) entry which is preliminary data.</text>
</comment>
<protein>
    <submittedName>
        <fullName evidence="1">12596_t:CDS:1</fullName>
    </submittedName>
</protein>
<reference evidence="1" key="1">
    <citation type="submission" date="2021-06" db="EMBL/GenBank/DDBJ databases">
        <authorList>
            <person name="Kallberg Y."/>
            <person name="Tangrot J."/>
            <person name="Rosling A."/>
        </authorList>
    </citation>
    <scope>NUCLEOTIDE SEQUENCE</scope>
    <source>
        <strain evidence="1">FL966</strain>
    </source>
</reference>
<evidence type="ECO:0000313" key="1">
    <source>
        <dbReference type="EMBL" id="CAG8646562.1"/>
    </source>
</evidence>
<dbReference type="Proteomes" id="UP000789759">
    <property type="component" value="Unassembled WGS sequence"/>
</dbReference>